<feature type="domain" description="BIG2" evidence="2">
    <location>
        <begin position="31"/>
        <end position="108"/>
    </location>
</feature>
<dbReference type="SMART" id="SM00635">
    <property type="entry name" value="BID_2"/>
    <property type="match status" value="2"/>
</dbReference>
<dbReference type="AlphaFoldDB" id="A0AAP2E564"/>
<keyword evidence="4" id="KW-1185">Reference proteome</keyword>
<evidence type="ECO:0000259" key="2">
    <source>
        <dbReference type="SMART" id="SM00635"/>
    </source>
</evidence>
<dbReference type="Pfam" id="PF02368">
    <property type="entry name" value="Big_2"/>
    <property type="match status" value="2"/>
</dbReference>
<comment type="caution">
    <text evidence="3">The sequence shown here is derived from an EMBL/GenBank/DDBJ whole genome shotgun (WGS) entry which is preliminary data.</text>
</comment>
<feature type="domain" description="BIG2" evidence="2">
    <location>
        <begin position="114"/>
        <end position="190"/>
    </location>
</feature>
<dbReference type="Gene3D" id="2.60.40.1080">
    <property type="match status" value="2"/>
</dbReference>
<feature type="signal peptide" evidence="1">
    <location>
        <begin position="1"/>
        <end position="19"/>
    </location>
</feature>
<dbReference type="InterPro" id="IPR003343">
    <property type="entry name" value="Big_2"/>
</dbReference>
<accession>A0AAP2E564</accession>
<protein>
    <submittedName>
        <fullName evidence="3">Ig-like domain-containing protein</fullName>
    </submittedName>
</protein>
<keyword evidence="1" id="KW-0732">Signal</keyword>
<feature type="chain" id="PRO_5042834450" evidence="1">
    <location>
        <begin position="20"/>
        <end position="349"/>
    </location>
</feature>
<evidence type="ECO:0000313" key="3">
    <source>
        <dbReference type="EMBL" id="MBT1712157.1"/>
    </source>
</evidence>
<evidence type="ECO:0000256" key="1">
    <source>
        <dbReference type="SAM" id="SignalP"/>
    </source>
</evidence>
<organism evidence="3 4">
    <name type="scientific">Dawidia cretensis</name>
    <dbReference type="NCBI Taxonomy" id="2782350"/>
    <lineage>
        <taxon>Bacteria</taxon>
        <taxon>Pseudomonadati</taxon>
        <taxon>Bacteroidota</taxon>
        <taxon>Cytophagia</taxon>
        <taxon>Cytophagales</taxon>
        <taxon>Chryseotaleaceae</taxon>
        <taxon>Dawidia</taxon>
    </lineage>
</organism>
<dbReference type="InterPro" id="IPR008964">
    <property type="entry name" value="Invasin/intimin_cell_adhesion"/>
</dbReference>
<dbReference type="EMBL" id="JAHESE010000052">
    <property type="protein sequence ID" value="MBT1712157.1"/>
    <property type="molecule type" value="Genomic_DNA"/>
</dbReference>
<dbReference type="SUPFAM" id="SSF49373">
    <property type="entry name" value="Invasin/intimin cell-adhesion fragments"/>
    <property type="match status" value="2"/>
</dbReference>
<dbReference type="RefSeq" id="WP_254087724.1">
    <property type="nucleotide sequence ID" value="NZ_JAHESE010000052.1"/>
</dbReference>
<evidence type="ECO:0000313" key="4">
    <source>
        <dbReference type="Proteomes" id="UP001319080"/>
    </source>
</evidence>
<dbReference type="Proteomes" id="UP001319080">
    <property type="component" value="Unassembled WGS sequence"/>
</dbReference>
<sequence length="349" mass="38099">MKRKIQSLLLVTIAMMAWASCKEDDDDDAIAVASISLDITTKTLSPGEEFDLTATITPSNAVNKDVDWSTSDANVATVDADGHVVAVAKGSATITVKTNDGGKTETCAVVVITRVTGITLNTTAMKLYIDEDATLIAMVTPNDADNKEVEWSSDNEDVATIEDGYVRALSAGTATLSATTVDGEKTATCTLTVAGQYIFDDVSKEIRTTVYGDYPSGYQFWLFPTVEDDGIFQGADEYILVDIAQERMGTPFTLTEENPNNYDLDWRVTYRNHKANRIYEGFGYEDAMGDVKSGTLYAMITGEDTFEVTIDVLFTDNKRFAGTYKGKFVKNNEFYGENGRRAPGRGSNL</sequence>
<dbReference type="PROSITE" id="PS51257">
    <property type="entry name" value="PROKAR_LIPOPROTEIN"/>
    <property type="match status" value="1"/>
</dbReference>
<proteinExistence type="predicted"/>
<gene>
    <name evidence="3" type="ORF">KK062_28205</name>
</gene>
<name>A0AAP2E564_9BACT</name>
<reference evidence="3 4" key="1">
    <citation type="submission" date="2021-05" db="EMBL/GenBank/DDBJ databases">
        <title>A Polyphasic approach of four new species of the genus Ohtaekwangia: Ohtaekwangia histidinii sp. nov., Ohtaekwangia cretensis sp. nov., Ohtaekwangia indiensis sp. nov., Ohtaekwangia reichenbachii sp. nov. from diverse environment.</title>
        <authorList>
            <person name="Octaviana S."/>
        </authorList>
    </citation>
    <scope>NUCLEOTIDE SEQUENCE [LARGE SCALE GENOMIC DNA]</scope>
    <source>
        <strain evidence="3 4">PWU5</strain>
    </source>
</reference>